<comment type="caution">
    <text evidence="6">The sequence shown here is derived from an EMBL/GenBank/DDBJ whole genome shotgun (WGS) entry which is preliminary data.</text>
</comment>
<dbReference type="Pfam" id="PF02538">
    <property type="entry name" value="Hydantoinase_B"/>
    <property type="match status" value="1"/>
</dbReference>
<dbReference type="Proteomes" id="UP000774617">
    <property type="component" value="Unassembled WGS sequence"/>
</dbReference>
<dbReference type="PANTHER" id="PTHR11365:SF26">
    <property type="entry name" value="5-OXOPROLINASE"/>
    <property type="match status" value="1"/>
</dbReference>
<feature type="domain" description="Hydantoinase/oxoprolinase N-terminal" evidence="4">
    <location>
        <begin position="11"/>
        <end position="224"/>
    </location>
</feature>
<evidence type="ECO:0000259" key="2">
    <source>
        <dbReference type="Pfam" id="PF01968"/>
    </source>
</evidence>
<protein>
    <submittedName>
        <fullName evidence="6">Hydantoinase B/oxoprolinase-domain-containing protein</fullName>
    </submittedName>
</protein>
<keyword evidence="7" id="KW-1185">Reference proteome</keyword>
<evidence type="ECO:0000259" key="3">
    <source>
        <dbReference type="Pfam" id="PF02538"/>
    </source>
</evidence>
<organism evidence="6 7">
    <name type="scientific">Macrophomina phaseolina</name>
    <dbReference type="NCBI Taxonomy" id="35725"/>
    <lineage>
        <taxon>Eukaryota</taxon>
        <taxon>Fungi</taxon>
        <taxon>Dikarya</taxon>
        <taxon>Ascomycota</taxon>
        <taxon>Pezizomycotina</taxon>
        <taxon>Dothideomycetes</taxon>
        <taxon>Dothideomycetes incertae sedis</taxon>
        <taxon>Botryosphaeriales</taxon>
        <taxon>Botryosphaeriaceae</taxon>
        <taxon>Macrophomina</taxon>
    </lineage>
</organism>
<dbReference type="InterPro" id="IPR045079">
    <property type="entry name" value="Oxoprolinase-like"/>
</dbReference>
<evidence type="ECO:0000256" key="1">
    <source>
        <dbReference type="ARBA" id="ARBA00010403"/>
    </source>
</evidence>
<dbReference type="InterPro" id="IPR003692">
    <property type="entry name" value="Hydantoinase_B"/>
</dbReference>
<evidence type="ECO:0000259" key="5">
    <source>
        <dbReference type="Pfam" id="PF19278"/>
    </source>
</evidence>
<dbReference type="InterPro" id="IPR049517">
    <property type="entry name" value="ACX-like_C"/>
</dbReference>
<feature type="domain" description="Acetophenone carboxylase-like C-terminal" evidence="5">
    <location>
        <begin position="552"/>
        <end position="731"/>
    </location>
</feature>
<dbReference type="PANTHER" id="PTHR11365">
    <property type="entry name" value="5-OXOPROLINASE RELATED"/>
    <property type="match status" value="1"/>
</dbReference>
<evidence type="ECO:0000313" key="6">
    <source>
        <dbReference type="EMBL" id="KAH7052195.1"/>
    </source>
</evidence>
<gene>
    <name evidence="6" type="ORF">B0J12DRAFT_598997</name>
</gene>
<name>A0ABQ8GCX1_9PEZI</name>
<sequence length="1320" mass="143236">MGAVRARRPVKIAIDRGGTFTDIWARQDGHPDIVLKLLSVDPQNYDDAPTEGIRRVLSIIRGEQLPRGTPLPKEDIEFVRMGTTVATNALLERKGARHAILVTKGLRDLLKIGYQSRPRLFDLNIVKPDVLYSDVYEVDERVTVEGFDEDIFRTCKPSTEISGELVRTSSGDMVRIIKSLDEEAVIRTLRELRAKAFDAIAVCFAHSYIFPDHEEKVGRLAAQEGFSHVSLSSAVAANMIKMVPRGSSASADAYLTPNIKQYLSGFSKGFKGGHLDDVRTDFMQSDGGLVDYKSFSGLKGILSGPAGGVVGFSRTCYSPETQVPIVGFDMGGTSTDVSRYGGVFEHVFETTTAGVTIQSPQLDINTVAAGGGSMLFFRNGLFVVGPESASAHPGPACYRKGGPLTITDANLFLGRLIPDFFPQIFGKQENEPLDSQVVTQEFAELTKRINKETGQDLTPEEAAYGFLEVANESMCRPIRALTEAKGYEIGKHHLAVFGGAGGQHACEIASKLGISTAIIHKYSSILSAYGMALADVVQEAQEPVNVIYAGRTVEELDEKLECLRQAVTQQLLGQGIKKTDMRYENYLNMRYRGTETAMMILRPARGNFKTAFLEQHLREFNFVFPDTRDILVDDVRVRGIGSSGSVESDAGKLAYEAKATAFFSVKQSLIERVVKTYFQNHGNISTPVYLLEKLLPGMKISGPAVILDNTQSILVVPGAEAKILSAHVMLEVPRVIRAKTSATTVDPIQLSTFGHRFMSIAEQMGRILQKTSMSLNIKERLDFSCAIFGPDAGLVANAPHVPVHLGSMSYAVRYQHDLLKDKLVPGDVLVSNHPEAGGAHLPDVTVITPVFKSATKTVAFYVASRGHHTDIGGLGGTSMPPNSTELWQEGAAIKSFKLIHGGEFFDEEGIKGILLEPGTYPGCVGSRRLDDNLSDLKAQVAANRKGMLLIQALMEEYSQEVVQLYMRAIQENAEVAVRRFLQKTREEKGAWFSAADQMDNGSEIVLAVSIEEDGTAKFDFTGTAPEMYSNMNGPPAITYSAIIYCLRLLIGVDIPMNQGCLAPINVILPKGSFLNPSPGAAVCAGNTQTSQRVCDVILKTFQAAAASHGCMNCLGFFGEVKDPNSGAEHSFAFGETICGGSGATESADGADAVHTHMTNTRITDVETLERRYPVLLREFSIRSDSGGRGLHRGGCGAIRDMECRAPLRFSVITERRSIAPYGMAGGSDAAKGKNYWVRKVMREDGKGFEERWVNMGPKNMIEMQPGDRCVIFTPGGGGWGPEADGGCTANGKNAEVALATHFPRAMGSVAAWQIAQAEAS</sequence>
<dbReference type="Pfam" id="PF19278">
    <property type="entry name" value="Hydant_A_C"/>
    <property type="match status" value="1"/>
</dbReference>
<dbReference type="InterPro" id="IPR008040">
    <property type="entry name" value="Hydant_A_N"/>
</dbReference>
<dbReference type="InterPro" id="IPR002821">
    <property type="entry name" value="Hydantoinase_A"/>
</dbReference>
<accession>A0ABQ8GCX1</accession>
<proteinExistence type="inferred from homology"/>
<reference evidence="6 7" key="1">
    <citation type="journal article" date="2021" name="Nat. Commun.">
        <title>Genetic determinants of endophytism in the Arabidopsis root mycobiome.</title>
        <authorList>
            <person name="Mesny F."/>
            <person name="Miyauchi S."/>
            <person name="Thiergart T."/>
            <person name="Pickel B."/>
            <person name="Atanasova L."/>
            <person name="Karlsson M."/>
            <person name="Huettel B."/>
            <person name="Barry K.W."/>
            <person name="Haridas S."/>
            <person name="Chen C."/>
            <person name="Bauer D."/>
            <person name="Andreopoulos W."/>
            <person name="Pangilinan J."/>
            <person name="LaButti K."/>
            <person name="Riley R."/>
            <person name="Lipzen A."/>
            <person name="Clum A."/>
            <person name="Drula E."/>
            <person name="Henrissat B."/>
            <person name="Kohler A."/>
            <person name="Grigoriev I.V."/>
            <person name="Martin F.M."/>
            <person name="Hacquard S."/>
        </authorList>
    </citation>
    <scope>NUCLEOTIDE SEQUENCE [LARGE SCALE GENOMIC DNA]</scope>
    <source>
        <strain evidence="6 7">MPI-SDFR-AT-0080</strain>
    </source>
</reference>
<dbReference type="EMBL" id="JAGTJR010000011">
    <property type="protein sequence ID" value="KAH7052195.1"/>
    <property type="molecule type" value="Genomic_DNA"/>
</dbReference>
<dbReference type="Pfam" id="PF01968">
    <property type="entry name" value="Hydantoinase_A"/>
    <property type="match status" value="1"/>
</dbReference>
<feature type="domain" description="Hydantoinase B/oxoprolinase" evidence="3">
    <location>
        <begin position="746"/>
        <end position="1281"/>
    </location>
</feature>
<comment type="similarity">
    <text evidence="1">Belongs to the oxoprolinase family.</text>
</comment>
<evidence type="ECO:0000259" key="4">
    <source>
        <dbReference type="Pfam" id="PF05378"/>
    </source>
</evidence>
<evidence type="ECO:0000313" key="7">
    <source>
        <dbReference type="Proteomes" id="UP000774617"/>
    </source>
</evidence>
<dbReference type="Pfam" id="PF05378">
    <property type="entry name" value="Hydant_A_N"/>
    <property type="match status" value="1"/>
</dbReference>
<feature type="domain" description="Hydantoinase A/oxoprolinase" evidence="2">
    <location>
        <begin position="245"/>
        <end position="539"/>
    </location>
</feature>